<feature type="transmembrane region" description="Helical" evidence="1">
    <location>
        <begin position="213"/>
        <end position="236"/>
    </location>
</feature>
<dbReference type="Pfam" id="PF04087">
    <property type="entry name" value="DUF389"/>
    <property type="match status" value="1"/>
</dbReference>
<keyword evidence="1" id="KW-0812">Transmembrane</keyword>
<feature type="transmembrane region" description="Helical" evidence="1">
    <location>
        <begin position="140"/>
        <end position="161"/>
    </location>
</feature>
<dbReference type="PANTHER" id="PTHR20992:SF9">
    <property type="entry name" value="AT15442P-RELATED"/>
    <property type="match status" value="1"/>
</dbReference>
<sequence>MLHVRLIVPPELRGAVDAVIADTAHEVTNLVVHPGAGVSPAGDVVLFDVDRTEASDLLERLEAVGLGESGSISAEHLDLRIDGRSSREEDFGGEDDAVVWEEVEARTSDEVRLSATFLTFMSIATMIAAVGVVIDQPILIVGAMVVGPEFGPLAAIAVGIVRRRPRIAWRSVMTLLTGFAFAIVVTIAFGAILRSVGVFRGNPFVEAHPSTEFIWSPDALSWIVAFLAGIAGILSLTSAKSGALIGVLISVTTIPAAAAIAVAVSVGAWEEAGPATLQLLINLTSIVVAGSLTLTVQLAAQRMSRTRQRTRMQS</sequence>
<reference evidence="2 3" key="1">
    <citation type="submission" date="2019-08" db="EMBL/GenBank/DDBJ databases">
        <authorList>
            <person name="Hu J."/>
        </authorList>
    </citation>
    <scope>NUCLEOTIDE SEQUENCE [LARGE SCALE GENOMIC DNA]</scope>
    <source>
        <strain evidence="2 3">NEAU-184</strain>
    </source>
</reference>
<dbReference type="PANTHER" id="PTHR20992">
    <property type="entry name" value="AT15442P-RELATED"/>
    <property type="match status" value="1"/>
</dbReference>
<feature type="transmembrane region" description="Helical" evidence="1">
    <location>
        <begin position="173"/>
        <end position="193"/>
    </location>
</feature>
<organism evidence="2 3">
    <name type="scientific">Agromyces mariniharenae</name>
    <dbReference type="NCBI Taxonomy" id="2604423"/>
    <lineage>
        <taxon>Bacteria</taxon>
        <taxon>Bacillati</taxon>
        <taxon>Actinomycetota</taxon>
        <taxon>Actinomycetes</taxon>
        <taxon>Micrococcales</taxon>
        <taxon>Microbacteriaceae</taxon>
        <taxon>Agromyces</taxon>
    </lineage>
</organism>
<feature type="transmembrane region" description="Helical" evidence="1">
    <location>
        <begin position="243"/>
        <end position="267"/>
    </location>
</feature>
<feature type="transmembrane region" description="Helical" evidence="1">
    <location>
        <begin position="279"/>
        <end position="300"/>
    </location>
</feature>
<dbReference type="InterPro" id="IPR005240">
    <property type="entry name" value="DUF389"/>
</dbReference>
<keyword evidence="1" id="KW-1133">Transmembrane helix</keyword>
<dbReference type="NCBIfam" id="TIGR00341">
    <property type="entry name" value="TIGR00341 family protein"/>
    <property type="match status" value="1"/>
</dbReference>
<keyword evidence="3" id="KW-1185">Reference proteome</keyword>
<dbReference type="EMBL" id="VSSB01000001">
    <property type="protein sequence ID" value="TYL52901.1"/>
    <property type="molecule type" value="Genomic_DNA"/>
</dbReference>
<proteinExistence type="predicted"/>
<name>A0A5S4V6I5_9MICO</name>
<gene>
    <name evidence="2" type="ORF">FYC51_03990</name>
</gene>
<evidence type="ECO:0000313" key="2">
    <source>
        <dbReference type="EMBL" id="TYL52901.1"/>
    </source>
</evidence>
<keyword evidence="1" id="KW-0472">Membrane</keyword>
<evidence type="ECO:0000313" key="3">
    <source>
        <dbReference type="Proteomes" id="UP000325243"/>
    </source>
</evidence>
<comment type="caution">
    <text evidence="2">The sequence shown here is derived from an EMBL/GenBank/DDBJ whole genome shotgun (WGS) entry which is preliminary data.</text>
</comment>
<protein>
    <submittedName>
        <fullName evidence="2">TIGR00341 family protein</fullName>
    </submittedName>
</protein>
<feature type="transmembrane region" description="Helical" evidence="1">
    <location>
        <begin position="115"/>
        <end position="134"/>
    </location>
</feature>
<evidence type="ECO:0000256" key="1">
    <source>
        <dbReference type="SAM" id="Phobius"/>
    </source>
</evidence>
<accession>A0A5S4V6I5</accession>
<dbReference type="RefSeq" id="WP_148732364.1">
    <property type="nucleotide sequence ID" value="NZ_VSSB01000001.1"/>
</dbReference>
<dbReference type="Proteomes" id="UP000325243">
    <property type="component" value="Unassembled WGS sequence"/>
</dbReference>
<dbReference type="AlphaFoldDB" id="A0A5S4V6I5"/>
<dbReference type="NCBIfam" id="TIGR00271">
    <property type="entry name" value="uncharacterized hydrophobic domain"/>
    <property type="match status" value="1"/>
</dbReference>